<gene>
    <name evidence="6" type="ORF">DN745_06020</name>
</gene>
<comment type="similarity">
    <text evidence="1">Belongs to the GMC oxidoreductase family.</text>
</comment>
<accession>A0A2Z4FJQ0</accession>
<evidence type="ECO:0000313" key="6">
    <source>
        <dbReference type="EMBL" id="AWV88918.1"/>
    </source>
</evidence>
<evidence type="ECO:0000256" key="2">
    <source>
        <dbReference type="ARBA" id="ARBA00022630"/>
    </source>
</evidence>
<dbReference type="Gene3D" id="3.50.50.60">
    <property type="entry name" value="FAD/NAD(P)-binding domain"/>
    <property type="match status" value="1"/>
</dbReference>
<dbReference type="SUPFAM" id="SSF51905">
    <property type="entry name" value="FAD/NAD(P)-binding domain"/>
    <property type="match status" value="1"/>
</dbReference>
<evidence type="ECO:0000256" key="1">
    <source>
        <dbReference type="ARBA" id="ARBA00010790"/>
    </source>
</evidence>
<dbReference type="OrthoDB" id="337582at2"/>
<keyword evidence="7" id="KW-1185">Reference proteome</keyword>
<evidence type="ECO:0000313" key="7">
    <source>
        <dbReference type="Proteomes" id="UP000249799"/>
    </source>
</evidence>
<dbReference type="KEGG" id="bsed:DN745_06020"/>
<dbReference type="PANTHER" id="PTHR46056">
    <property type="entry name" value="LONG-CHAIN-ALCOHOL OXIDASE"/>
    <property type="match status" value="1"/>
</dbReference>
<dbReference type="Pfam" id="PF05199">
    <property type="entry name" value="GMC_oxred_C"/>
    <property type="match status" value="1"/>
</dbReference>
<dbReference type="GO" id="GO:0016614">
    <property type="term" value="F:oxidoreductase activity, acting on CH-OH group of donors"/>
    <property type="evidence" value="ECO:0007669"/>
    <property type="project" value="InterPro"/>
</dbReference>
<dbReference type="InterPro" id="IPR007867">
    <property type="entry name" value="GMC_OxRtase_C"/>
</dbReference>
<feature type="domain" description="Glucose-methanol-choline oxidoreductase C-terminal" evidence="5">
    <location>
        <begin position="81"/>
        <end position="208"/>
    </location>
</feature>
<dbReference type="PANTHER" id="PTHR46056:SF12">
    <property type="entry name" value="LONG-CHAIN-ALCOHOL OXIDASE"/>
    <property type="match status" value="1"/>
</dbReference>
<protein>
    <recommendedName>
        <fullName evidence="5">Glucose-methanol-choline oxidoreductase C-terminal domain-containing protein</fullName>
    </recommendedName>
</protein>
<proteinExistence type="inferred from homology"/>
<keyword evidence="4" id="KW-0560">Oxidoreductase</keyword>
<dbReference type="Proteomes" id="UP000249799">
    <property type="component" value="Chromosome"/>
</dbReference>
<keyword evidence="2" id="KW-0285">Flavoprotein</keyword>
<evidence type="ECO:0000256" key="4">
    <source>
        <dbReference type="ARBA" id="ARBA00023002"/>
    </source>
</evidence>
<dbReference type="InterPro" id="IPR036188">
    <property type="entry name" value="FAD/NAD-bd_sf"/>
</dbReference>
<keyword evidence="3" id="KW-0274">FAD</keyword>
<reference evidence="6 7" key="1">
    <citation type="submission" date="2018-06" db="EMBL/GenBank/DDBJ databases">
        <title>Lujinxingia sediminis gen. nov. sp. nov., a new facultative anaerobic member of the class Deltaproteobacteria, and proposal of Lujinxingaceae fam. nov.</title>
        <authorList>
            <person name="Guo L.-Y."/>
            <person name="Li C.-M."/>
            <person name="Wang S."/>
            <person name="Du Z.-J."/>
        </authorList>
    </citation>
    <scope>NUCLEOTIDE SEQUENCE [LARGE SCALE GENOMIC DNA]</scope>
    <source>
        <strain evidence="6 7">FA350</strain>
    </source>
</reference>
<sequence length="221" mass="24112">MQAWKGIPQSYECTEFLNFEAAHAEDIPGNRTWIINSFAHPVATAKMLPGWGKTHRELMESYDHFAVLSAMIHDLSVGKVRPSGKLGVDIDWWPNEADRRELLFGLARTVELLFASGAAEVIVPMRPPRILKPGDSLDWIDALEMKPGLIDMTAVHPMGSVPVDDDPARAAVDSRGKFHAATGLWVADGSLFPTSIGVPPQVSIYAMGLHVGRAIVADYSG</sequence>
<name>A0A2Z4FJQ0_9DELT</name>
<evidence type="ECO:0000259" key="5">
    <source>
        <dbReference type="Pfam" id="PF05199"/>
    </source>
</evidence>
<dbReference type="RefSeq" id="WP_111332995.1">
    <property type="nucleotide sequence ID" value="NZ_CP030032.1"/>
</dbReference>
<dbReference type="EMBL" id="CP030032">
    <property type="protein sequence ID" value="AWV88918.1"/>
    <property type="molecule type" value="Genomic_DNA"/>
</dbReference>
<organism evidence="6 7">
    <name type="scientific">Bradymonas sediminis</name>
    <dbReference type="NCBI Taxonomy" id="1548548"/>
    <lineage>
        <taxon>Bacteria</taxon>
        <taxon>Deltaproteobacteria</taxon>
        <taxon>Bradymonadales</taxon>
        <taxon>Bradymonadaceae</taxon>
        <taxon>Bradymonas</taxon>
    </lineage>
</organism>
<dbReference type="AlphaFoldDB" id="A0A2Z4FJQ0"/>
<evidence type="ECO:0000256" key="3">
    <source>
        <dbReference type="ARBA" id="ARBA00022827"/>
    </source>
</evidence>